<comment type="subcellular location">
    <subcellularLocation>
        <location evidence="1">Cell outer membrane</location>
    </subcellularLocation>
</comment>
<proteinExistence type="predicted"/>
<dbReference type="CDD" id="cd07185">
    <property type="entry name" value="OmpA_C-like"/>
    <property type="match status" value="1"/>
</dbReference>
<protein>
    <submittedName>
        <fullName evidence="6">Inner membrane lipoprotein YiaD</fullName>
    </submittedName>
</protein>
<feature type="domain" description="OmpA-like" evidence="5">
    <location>
        <begin position="1"/>
        <end position="106"/>
    </location>
</feature>
<keyword evidence="6" id="KW-0449">Lipoprotein</keyword>
<reference evidence="6 7" key="1">
    <citation type="submission" date="2018-06" db="EMBL/GenBank/DDBJ databases">
        <authorList>
            <consortium name="Pathogen Informatics"/>
            <person name="Doyle S."/>
        </authorList>
    </citation>
    <scope>NUCLEOTIDE SEQUENCE [LARGE SCALE GENOMIC DNA]</scope>
    <source>
        <strain evidence="6 7">NCTC11546</strain>
    </source>
</reference>
<dbReference type="InterPro" id="IPR006665">
    <property type="entry name" value="OmpA-like"/>
</dbReference>
<organism evidence="6 7">
    <name type="scientific">Capnocytophaga ochracea</name>
    <dbReference type="NCBI Taxonomy" id="1018"/>
    <lineage>
        <taxon>Bacteria</taxon>
        <taxon>Pseudomonadati</taxon>
        <taxon>Bacteroidota</taxon>
        <taxon>Flavobacteriia</taxon>
        <taxon>Flavobacteriales</taxon>
        <taxon>Flavobacteriaceae</taxon>
        <taxon>Capnocytophaga</taxon>
    </lineage>
</organism>
<evidence type="ECO:0000256" key="4">
    <source>
        <dbReference type="PROSITE-ProRule" id="PRU00473"/>
    </source>
</evidence>
<evidence type="ECO:0000256" key="3">
    <source>
        <dbReference type="ARBA" id="ARBA00023237"/>
    </source>
</evidence>
<name>A0A2X2SRA2_CAPOC</name>
<accession>A0A2X2SRA2</accession>
<dbReference type="PANTHER" id="PTHR30329:SF21">
    <property type="entry name" value="LIPOPROTEIN YIAD-RELATED"/>
    <property type="match status" value="1"/>
</dbReference>
<dbReference type="AlphaFoldDB" id="A0A2X2SRA2"/>
<dbReference type="InterPro" id="IPR006664">
    <property type="entry name" value="OMP_bac"/>
</dbReference>
<dbReference type="InterPro" id="IPR036737">
    <property type="entry name" value="OmpA-like_sf"/>
</dbReference>
<gene>
    <name evidence="6" type="primary">yiaD_3</name>
    <name evidence="6" type="ORF">NCTC11546_02574</name>
</gene>
<keyword evidence="3" id="KW-0998">Cell outer membrane</keyword>
<evidence type="ECO:0000256" key="2">
    <source>
        <dbReference type="ARBA" id="ARBA00023136"/>
    </source>
</evidence>
<dbReference type="Gene3D" id="3.30.1330.60">
    <property type="entry name" value="OmpA-like domain"/>
    <property type="match status" value="1"/>
</dbReference>
<dbReference type="SUPFAM" id="SSF103088">
    <property type="entry name" value="OmpA-like"/>
    <property type="match status" value="1"/>
</dbReference>
<dbReference type="InterPro" id="IPR050330">
    <property type="entry name" value="Bact_OuterMem_StrucFunc"/>
</dbReference>
<dbReference type="EMBL" id="UARG01000030">
    <property type="protein sequence ID" value="SQA94404.1"/>
    <property type="molecule type" value="Genomic_DNA"/>
</dbReference>
<dbReference type="GO" id="GO:0009279">
    <property type="term" value="C:cell outer membrane"/>
    <property type="evidence" value="ECO:0007669"/>
    <property type="project" value="UniProtKB-SubCell"/>
</dbReference>
<sequence length="106" mass="11535">MDRTYFKTGSDELTEGSEQQLKNIVAILKAYPKAAIRLGGYTDNTGSVEGNKKLSERRANSVLNKLVALGANKAQLSAQVMVQNTLFVLLTILLSAKLKTDVSTYV</sequence>
<keyword evidence="2 4" id="KW-0472">Membrane</keyword>
<dbReference type="PRINTS" id="PR01021">
    <property type="entry name" value="OMPADOMAIN"/>
</dbReference>
<dbReference type="PROSITE" id="PS51123">
    <property type="entry name" value="OMPA_2"/>
    <property type="match status" value="1"/>
</dbReference>
<evidence type="ECO:0000259" key="5">
    <source>
        <dbReference type="PROSITE" id="PS51123"/>
    </source>
</evidence>
<dbReference type="PANTHER" id="PTHR30329">
    <property type="entry name" value="STATOR ELEMENT OF FLAGELLAR MOTOR COMPLEX"/>
    <property type="match status" value="1"/>
</dbReference>
<evidence type="ECO:0000256" key="1">
    <source>
        <dbReference type="ARBA" id="ARBA00004442"/>
    </source>
</evidence>
<evidence type="ECO:0000313" key="7">
    <source>
        <dbReference type="Proteomes" id="UP000249891"/>
    </source>
</evidence>
<dbReference type="Proteomes" id="UP000249891">
    <property type="component" value="Unassembled WGS sequence"/>
</dbReference>
<dbReference type="Pfam" id="PF00691">
    <property type="entry name" value="OmpA"/>
    <property type="match status" value="1"/>
</dbReference>
<evidence type="ECO:0000313" key="6">
    <source>
        <dbReference type="EMBL" id="SQA94404.1"/>
    </source>
</evidence>